<gene>
    <name evidence="1" type="ORF">EJB05_52717</name>
</gene>
<dbReference type="Proteomes" id="UP000324897">
    <property type="component" value="Unassembled WGS sequence"/>
</dbReference>
<accession>A0A5J9SS71</accession>
<keyword evidence="2" id="KW-1185">Reference proteome</keyword>
<comment type="caution">
    <text evidence="1">The sequence shown here is derived from an EMBL/GenBank/DDBJ whole genome shotgun (WGS) entry which is preliminary data.</text>
</comment>
<protein>
    <submittedName>
        <fullName evidence="1">Uncharacterized protein</fullName>
    </submittedName>
</protein>
<sequence length="64" mass="7242">MAVFHLALARPPLRLHETSLVNLLMSPLQMSRAGLPGCYKRRAIRAIWQTKWKPLGLGVCEESQ</sequence>
<dbReference type="AlphaFoldDB" id="A0A5J9SS71"/>
<reference evidence="1 2" key="1">
    <citation type="journal article" date="2019" name="Sci. Rep.">
        <title>A high-quality genome of Eragrostis curvula grass provides insights into Poaceae evolution and supports new strategies to enhance forage quality.</title>
        <authorList>
            <person name="Carballo J."/>
            <person name="Santos B.A.C.M."/>
            <person name="Zappacosta D."/>
            <person name="Garbus I."/>
            <person name="Selva J.P."/>
            <person name="Gallo C.A."/>
            <person name="Diaz A."/>
            <person name="Albertini E."/>
            <person name="Caccamo M."/>
            <person name="Echenique V."/>
        </authorList>
    </citation>
    <scope>NUCLEOTIDE SEQUENCE [LARGE SCALE GENOMIC DNA]</scope>
    <source>
        <strain evidence="2">cv. Victoria</strain>
        <tissue evidence="1">Leaf</tissue>
    </source>
</reference>
<dbReference type="EMBL" id="RWGY01000385">
    <property type="protein sequence ID" value="TVU01815.1"/>
    <property type="molecule type" value="Genomic_DNA"/>
</dbReference>
<evidence type="ECO:0000313" key="1">
    <source>
        <dbReference type="EMBL" id="TVU01815.1"/>
    </source>
</evidence>
<name>A0A5J9SS71_9POAL</name>
<proteinExistence type="predicted"/>
<evidence type="ECO:0000313" key="2">
    <source>
        <dbReference type="Proteomes" id="UP000324897"/>
    </source>
</evidence>
<dbReference type="Gramene" id="TVU01815">
    <property type="protein sequence ID" value="TVU01815"/>
    <property type="gene ID" value="EJB05_52717"/>
</dbReference>
<organism evidence="1 2">
    <name type="scientific">Eragrostis curvula</name>
    <name type="common">weeping love grass</name>
    <dbReference type="NCBI Taxonomy" id="38414"/>
    <lineage>
        <taxon>Eukaryota</taxon>
        <taxon>Viridiplantae</taxon>
        <taxon>Streptophyta</taxon>
        <taxon>Embryophyta</taxon>
        <taxon>Tracheophyta</taxon>
        <taxon>Spermatophyta</taxon>
        <taxon>Magnoliopsida</taxon>
        <taxon>Liliopsida</taxon>
        <taxon>Poales</taxon>
        <taxon>Poaceae</taxon>
        <taxon>PACMAD clade</taxon>
        <taxon>Chloridoideae</taxon>
        <taxon>Eragrostideae</taxon>
        <taxon>Eragrostidinae</taxon>
        <taxon>Eragrostis</taxon>
    </lineage>
</organism>